<dbReference type="Pfam" id="PF13181">
    <property type="entry name" value="TPR_8"/>
    <property type="match status" value="1"/>
</dbReference>
<dbReference type="Gene3D" id="1.25.40.10">
    <property type="entry name" value="Tetratricopeptide repeat domain"/>
    <property type="match status" value="3"/>
</dbReference>
<dbReference type="Proteomes" id="UP000005824">
    <property type="component" value="Unassembled WGS sequence"/>
</dbReference>
<feature type="repeat" description="TPR" evidence="1">
    <location>
        <begin position="455"/>
        <end position="488"/>
    </location>
</feature>
<evidence type="ECO:0000256" key="1">
    <source>
        <dbReference type="PROSITE-ProRule" id="PRU00339"/>
    </source>
</evidence>
<dbReference type="SMART" id="SM00028">
    <property type="entry name" value="TPR"/>
    <property type="match status" value="10"/>
</dbReference>
<protein>
    <submittedName>
        <fullName evidence="3">Tetratricopeptide TPR_2 repeat protein</fullName>
    </submittedName>
</protein>
<dbReference type="eggNOG" id="COG0457">
    <property type="taxonomic scope" value="Bacteria"/>
</dbReference>
<reference evidence="3 4" key="1">
    <citation type="journal article" date="2011" name="J. Bacteriol.">
        <title>Genome sequence of Chthoniobacter flavus Ellin428, an aerobic heterotrophic soil bacterium.</title>
        <authorList>
            <person name="Kant R."/>
            <person name="van Passel M.W."/>
            <person name="Palva A."/>
            <person name="Lucas S."/>
            <person name="Lapidus A."/>
            <person name="Glavina Del Rio T."/>
            <person name="Dalin E."/>
            <person name="Tice H."/>
            <person name="Bruce D."/>
            <person name="Goodwin L."/>
            <person name="Pitluck S."/>
            <person name="Larimer F.W."/>
            <person name="Land M.L."/>
            <person name="Hauser L."/>
            <person name="Sangwan P."/>
            <person name="de Vos W.M."/>
            <person name="Janssen P.H."/>
            <person name="Smidt H."/>
        </authorList>
    </citation>
    <scope>NUCLEOTIDE SEQUENCE [LARGE SCALE GENOMIC DNA]</scope>
    <source>
        <strain evidence="3 4">Ellin428</strain>
    </source>
</reference>
<dbReference type="InterPro" id="IPR019734">
    <property type="entry name" value="TPR_rpt"/>
</dbReference>
<dbReference type="SUPFAM" id="SSF48452">
    <property type="entry name" value="TPR-like"/>
    <property type="match status" value="2"/>
</dbReference>
<keyword evidence="1" id="KW-0802">TPR repeat</keyword>
<evidence type="ECO:0000313" key="4">
    <source>
        <dbReference type="Proteomes" id="UP000005824"/>
    </source>
</evidence>
<gene>
    <name evidence="3" type="ORF">CfE428DRAFT_5668</name>
</gene>
<feature type="repeat" description="TPR" evidence="1">
    <location>
        <begin position="347"/>
        <end position="380"/>
    </location>
</feature>
<organism evidence="3 4">
    <name type="scientific">Chthoniobacter flavus Ellin428</name>
    <dbReference type="NCBI Taxonomy" id="497964"/>
    <lineage>
        <taxon>Bacteria</taxon>
        <taxon>Pseudomonadati</taxon>
        <taxon>Verrucomicrobiota</taxon>
        <taxon>Spartobacteria</taxon>
        <taxon>Chthoniobacterales</taxon>
        <taxon>Chthoniobacteraceae</taxon>
        <taxon>Chthoniobacter</taxon>
    </lineage>
</organism>
<name>B4D9S8_9BACT</name>
<dbReference type="Pfam" id="PF13429">
    <property type="entry name" value="TPR_15"/>
    <property type="match status" value="1"/>
</dbReference>
<comment type="caution">
    <text evidence="3">The sequence shown here is derived from an EMBL/GenBank/DDBJ whole genome shotgun (WGS) entry which is preliminary data.</text>
</comment>
<dbReference type="InterPro" id="IPR011990">
    <property type="entry name" value="TPR-like_helical_dom_sf"/>
</dbReference>
<dbReference type="Pfam" id="PF14559">
    <property type="entry name" value="TPR_19"/>
    <property type="match status" value="1"/>
</dbReference>
<evidence type="ECO:0000313" key="3">
    <source>
        <dbReference type="EMBL" id="EDY16859.1"/>
    </source>
</evidence>
<dbReference type="AlphaFoldDB" id="B4D9S8"/>
<sequence length="622" mass="69363">MKSIRSIWALQRYRTFFTANLALLLALPLFAEPAGKSLVARKNAKTSSTAPSGTVPSTSGYDPHDFADAFPSAPHPVAPDLLLKKDDERKAEALAAFSQGLLAEDNADQEKMIDAYKKTLALDPTYAELAVKLAYELSRRNDPTGGVQILKDTIKAAPKEAVPYIYLSQLYAKDLNKPDIGLKYAEQALALAPDNFAAYLAVYEIDMATGQSKKAEQLLDRAAKSEHGDAKYWVQLGDLCTRLYLKEDGSSEPAQLQKMNAIYRKAANLAKEDATTLTKVGDYFVLSKQTKDAIPYYRQILDNPQNAGDVPLNNVRDKLARCYLVVGQRNDAVKYLEDIIKDSPLRFETYELLGELYEANDDLEKALANYEHSLLLDASEPRNHLRLAELLMRAKRYDRAVEIMQAARKKFPDMPSITLSLALALSQAKRHPEAMAAFSDAQAEAEVSREEMLNAQFYLLYGEAAEQAGLIEKAAELIKQSLEMEPNSAEACNYLGYMWVDRGEHLDEAGDLIKKALSLDPDKGEYLDSLGWYYFKKGEPERALTELLRAQESILRETKKDDATVLEHIGDTYSKLGKTAEALNYWQKSLTLEENKKVSEKIENAKQKVTSGTPPLPAPPKP</sequence>
<dbReference type="PANTHER" id="PTHR12558:SF13">
    <property type="entry name" value="CELL DIVISION CYCLE PROTEIN 27 HOMOLOG"/>
    <property type="match status" value="1"/>
</dbReference>
<dbReference type="STRING" id="497964.CfE428DRAFT_5668"/>
<keyword evidence="4" id="KW-1185">Reference proteome</keyword>
<proteinExistence type="predicted"/>
<dbReference type="PROSITE" id="PS50005">
    <property type="entry name" value="TPR"/>
    <property type="match status" value="3"/>
</dbReference>
<dbReference type="PANTHER" id="PTHR12558">
    <property type="entry name" value="CELL DIVISION CYCLE 16,23,27"/>
    <property type="match status" value="1"/>
</dbReference>
<feature type="repeat" description="TPR" evidence="1">
    <location>
        <begin position="563"/>
        <end position="596"/>
    </location>
</feature>
<evidence type="ECO:0000256" key="2">
    <source>
        <dbReference type="SAM" id="MobiDB-lite"/>
    </source>
</evidence>
<accession>B4D9S8</accession>
<dbReference type="InParanoid" id="B4D9S8"/>
<feature type="region of interest" description="Disordered" evidence="2">
    <location>
        <begin position="603"/>
        <end position="622"/>
    </location>
</feature>
<dbReference type="EMBL" id="ABVL01000027">
    <property type="protein sequence ID" value="EDY16859.1"/>
    <property type="molecule type" value="Genomic_DNA"/>
</dbReference>